<reference evidence="1 2" key="1">
    <citation type="submission" date="2017-12" db="EMBL/GenBank/DDBJ databases">
        <title>Phylogenetic diversity of female urinary microbiome.</title>
        <authorList>
            <person name="Thomas-White K."/>
            <person name="Wolfe A.J."/>
        </authorList>
    </citation>
    <scope>NUCLEOTIDE SEQUENCE [LARGE SCALE GENOMIC DNA]</scope>
    <source>
        <strain evidence="1 2">UMB0319</strain>
    </source>
</reference>
<accession>A0A2I1KQY1</accession>
<proteinExistence type="predicted"/>
<comment type="caution">
    <text evidence="1">The sequence shown here is derived from an EMBL/GenBank/DDBJ whole genome shotgun (WGS) entry which is preliminary data.</text>
</comment>
<dbReference type="EMBL" id="PKHA01000012">
    <property type="protein sequence ID" value="PKY98036.1"/>
    <property type="molecule type" value="Genomic_DNA"/>
</dbReference>
<sequence>MAQRTYLTTTYVRVSDQHQLHEMTDLLREMFVEAVRDVADVCVDDVRAASSLCSVVVTLRVEAEGAQAAADRADRIYDTAMNLMGQRADGLVQRQSSLTYA</sequence>
<name>A0A2I1KQY1_9ACTO</name>
<organism evidence="1 2">
    <name type="scientific">Actinomyces urogenitalis</name>
    <dbReference type="NCBI Taxonomy" id="103621"/>
    <lineage>
        <taxon>Bacteria</taxon>
        <taxon>Bacillati</taxon>
        <taxon>Actinomycetota</taxon>
        <taxon>Actinomycetes</taxon>
        <taxon>Actinomycetales</taxon>
        <taxon>Actinomycetaceae</taxon>
        <taxon>Actinomyces</taxon>
    </lineage>
</organism>
<evidence type="ECO:0000313" key="2">
    <source>
        <dbReference type="Proteomes" id="UP000234778"/>
    </source>
</evidence>
<gene>
    <name evidence="1" type="ORF">CYJ26_09515</name>
</gene>
<dbReference type="Proteomes" id="UP000234778">
    <property type="component" value="Unassembled WGS sequence"/>
</dbReference>
<dbReference type="GeneID" id="81709170"/>
<dbReference type="RefSeq" id="WP_006548851.1">
    <property type="nucleotide sequence ID" value="NZ_CP136961.1"/>
</dbReference>
<protein>
    <submittedName>
        <fullName evidence="1">Uncharacterized protein</fullName>
    </submittedName>
</protein>
<dbReference type="AlphaFoldDB" id="A0A2I1KQY1"/>
<evidence type="ECO:0000313" key="1">
    <source>
        <dbReference type="EMBL" id="PKY98036.1"/>
    </source>
</evidence>